<keyword evidence="2" id="KW-1185">Reference proteome</keyword>
<proteinExistence type="predicted"/>
<gene>
    <name evidence="1" type="ORF">AB0E89_33935</name>
</gene>
<name>A0ABV2ZSM7_9ACTN</name>
<evidence type="ECO:0000313" key="1">
    <source>
        <dbReference type="EMBL" id="MEU3785480.1"/>
    </source>
</evidence>
<accession>A0ABV2ZSM7</accession>
<dbReference type="EMBL" id="JBEZVE010000021">
    <property type="protein sequence ID" value="MEU3785480.1"/>
    <property type="molecule type" value="Genomic_DNA"/>
</dbReference>
<dbReference type="Proteomes" id="UP001550739">
    <property type="component" value="Unassembled WGS sequence"/>
</dbReference>
<dbReference type="Pfam" id="PF08974">
    <property type="entry name" value="DUF1877"/>
    <property type="match status" value="1"/>
</dbReference>
<dbReference type="Gene3D" id="3.40.1760.10">
    <property type="entry name" value="YfbM-like super family"/>
    <property type="match status" value="1"/>
</dbReference>
<dbReference type="InterPro" id="IPR035944">
    <property type="entry name" value="YfbM-like_sf"/>
</dbReference>
<dbReference type="RefSeq" id="WP_361707107.1">
    <property type="nucleotide sequence ID" value="NZ_JBEZVE010000021.1"/>
</dbReference>
<evidence type="ECO:0000313" key="2">
    <source>
        <dbReference type="Proteomes" id="UP001550739"/>
    </source>
</evidence>
<reference evidence="1 2" key="1">
    <citation type="submission" date="2024-06" db="EMBL/GenBank/DDBJ databases">
        <title>The Natural Products Discovery Center: Release of the First 8490 Sequenced Strains for Exploring Actinobacteria Biosynthetic Diversity.</title>
        <authorList>
            <person name="Kalkreuter E."/>
            <person name="Kautsar S.A."/>
            <person name="Yang D."/>
            <person name="Bader C.D."/>
            <person name="Teijaro C.N."/>
            <person name="Fluegel L."/>
            <person name="Davis C.M."/>
            <person name="Simpson J.R."/>
            <person name="Lauterbach L."/>
            <person name="Steele A.D."/>
            <person name="Gui C."/>
            <person name="Meng S."/>
            <person name="Li G."/>
            <person name="Viehrig K."/>
            <person name="Ye F."/>
            <person name="Su P."/>
            <person name="Kiefer A.F."/>
            <person name="Nichols A."/>
            <person name="Cepeda A.J."/>
            <person name="Yan W."/>
            <person name="Fan B."/>
            <person name="Jiang Y."/>
            <person name="Adhikari A."/>
            <person name="Zheng C.-J."/>
            <person name="Schuster L."/>
            <person name="Cowan T.M."/>
            <person name="Smanski M.J."/>
            <person name="Chevrette M.G."/>
            <person name="De Carvalho L.P.S."/>
            <person name="Shen B."/>
        </authorList>
    </citation>
    <scope>NUCLEOTIDE SEQUENCE [LARGE SCALE GENOMIC DNA]</scope>
    <source>
        <strain evidence="1 2">NPDC033843</strain>
    </source>
</reference>
<organism evidence="1 2">
    <name type="scientific">Streptomyces sp. 900129855</name>
    <dbReference type="NCBI Taxonomy" id="3155129"/>
    <lineage>
        <taxon>Bacteria</taxon>
        <taxon>Bacillati</taxon>
        <taxon>Actinomycetota</taxon>
        <taxon>Actinomycetes</taxon>
        <taxon>Kitasatosporales</taxon>
        <taxon>Streptomycetaceae</taxon>
        <taxon>Streptomyces</taxon>
    </lineage>
</organism>
<sequence>MSACLRLRAVPPSALRNSATWLRKLFDEDHDHLNCASALDGRYGDHQVLYADAHVVLGGERVYPARSKEPPFVLLTVAQTARVAAFLAESDFDDLWRPARAELLPRYGGTAEETRTRAAFASAHRDLTDFYAATARHRDAVVKWLGDTSGCSPCSPAFPSPP</sequence>
<comment type="caution">
    <text evidence="1">The sequence shown here is derived from an EMBL/GenBank/DDBJ whole genome shotgun (WGS) entry which is preliminary data.</text>
</comment>
<dbReference type="InterPro" id="IPR015068">
    <property type="entry name" value="DUF1877"/>
</dbReference>
<protein>
    <submittedName>
        <fullName evidence="1">DUF1877 family protein</fullName>
    </submittedName>
</protein>